<dbReference type="AlphaFoldDB" id="A0A2T2WE59"/>
<evidence type="ECO:0000313" key="4">
    <source>
        <dbReference type="Proteomes" id="UP000242705"/>
    </source>
</evidence>
<feature type="region of interest" description="Disordered" evidence="1">
    <location>
        <begin position="36"/>
        <end position="61"/>
    </location>
</feature>
<evidence type="ECO:0000313" key="3">
    <source>
        <dbReference type="EMBL" id="PSR20514.1"/>
    </source>
</evidence>
<sequence>MTRLAGRLIGMLTALASLTLLSVPAYAWSWSGGSSSGGWSSGGWSTPSTTGWSTPTTTSGWSSGGWDPSLYGMSSGNSALGGYTIGGVTIPTASIAGTSTGYVPTSSGDSGGGSYGTYGASQTGINSDGYSWTPASGPSDSLTQTIGTSTPGFQAIGNGQYTYNGCAAQGGITAYNVATQKSYCQTGTWVNGQYVPPQCPSGEAQIDGDGVCQGTGSDSPGIYPQWT</sequence>
<evidence type="ECO:0000256" key="2">
    <source>
        <dbReference type="SAM" id="SignalP"/>
    </source>
</evidence>
<feature type="signal peptide" evidence="2">
    <location>
        <begin position="1"/>
        <end position="27"/>
    </location>
</feature>
<evidence type="ECO:0000256" key="1">
    <source>
        <dbReference type="SAM" id="MobiDB-lite"/>
    </source>
</evidence>
<accession>A0A2T2WE59</accession>
<reference evidence="3 4" key="1">
    <citation type="journal article" date="2014" name="BMC Genomics">
        <title>Comparison of environmental and isolate Sulfobacillus genomes reveals diverse carbon, sulfur, nitrogen, and hydrogen metabolisms.</title>
        <authorList>
            <person name="Justice N.B."/>
            <person name="Norman A."/>
            <person name="Brown C.T."/>
            <person name="Singh A."/>
            <person name="Thomas B.C."/>
            <person name="Banfield J.F."/>
        </authorList>
    </citation>
    <scope>NUCLEOTIDE SEQUENCE [LARGE SCALE GENOMIC DNA]</scope>
    <source>
        <strain evidence="3">AMDSBA5</strain>
    </source>
</reference>
<feature type="non-terminal residue" evidence="3">
    <location>
        <position position="227"/>
    </location>
</feature>
<proteinExistence type="predicted"/>
<dbReference type="Proteomes" id="UP000242705">
    <property type="component" value="Unassembled WGS sequence"/>
</dbReference>
<protein>
    <submittedName>
        <fullName evidence="3">Uncharacterized protein</fullName>
    </submittedName>
</protein>
<feature type="chain" id="PRO_5015579395" evidence="2">
    <location>
        <begin position="28"/>
        <end position="227"/>
    </location>
</feature>
<dbReference type="EMBL" id="PXYX01000144">
    <property type="protein sequence ID" value="PSR20514.1"/>
    <property type="molecule type" value="Genomic_DNA"/>
</dbReference>
<comment type="caution">
    <text evidence="3">The sequence shown here is derived from an EMBL/GenBank/DDBJ whole genome shotgun (WGS) entry which is preliminary data.</text>
</comment>
<name>A0A2T2WE59_SULTH</name>
<feature type="compositionally biased region" description="Low complexity" evidence="1">
    <location>
        <begin position="42"/>
        <end position="61"/>
    </location>
</feature>
<organism evidence="3 4">
    <name type="scientific">Sulfobacillus thermosulfidooxidans</name>
    <dbReference type="NCBI Taxonomy" id="28034"/>
    <lineage>
        <taxon>Bacteria</taxon>
        <taxon>Bacillati</taxon>
        <taxon>Bacillota</taxon>
        <taxon>Clostridia</taxon>
        <taxon>Eubacteriales</taxon>
        <taxon>Clostridiales Family XVII. Incertae Sedis</taxon>
        <taxon>Sulfobacillus</taxon>
    </lineage>
</organism>
<keyword evidence="2" id="KW-0732">Signal</keyword>
<gene>
    <name evidence="3" type="ORF">C7B47_17975</name>
</gene>